<sequence length="181" mass="20844">MYYYAASRTPLTDLVNDCLIQAHNSGFDVFNALDIMNNKEFLKKLKFGDGDGNLQYYVYNWKCPLMPPENSSHYQYLILSVTNNQQDLQQRHIAYGKNQIPRKPISYLPFTSEWKTEHEFHHPLLLGDLLLADGFGETNSIKKNENEDVIFFSGTQVMEGSVVEWLLLVLVLISKQESSSD</sequence>
<feature type="domain" description="Glycylpeptide N-tetradecanoyltransferase C-terminal" evidence="3">
    <location>
        <begin position="1"/>
        <end position="66"/>
    </location>
</feature>
<keyword evidence="1" id="KW-0808">Transferase</keyword>
<proteinExistence type="inferred from homology"/>
<reference evidence="4" key="1">
    <citation type="submission" date="2021-02" db="EMBL/GenBank/DDBJ databases">
        <authorList>
            <person name="Nowell W R."/>
        </authorList>
    </citation>
    <scope>NUCLEOTIDE SEQUENCE</scope>
</reference>
<organism evidence="4 5">
    <name type="scientific">Adineta steineri</name>
    <dbReference type="NCBI Taxonomy" id="433720"/>
    <lineage>
        <taxon>Eukaryota</taxon>
        <taxon>Metazoa</taxon>
        <taxon>Spiralia</taxon>
        <taxon>Gnathifera</taxon>
        <taxon>Rotifera</taxon>
        <taxon>Eurotatoria</taxon>
        <taxon>Bdelloidea</taxon>
        <taxon>Adinetida</taxon>
        <taxon>Adinetidae</taxon>
        <taxon>Adineta</taxon>
    </lineage>
</organism>
<protein>
    <recommendedName>
        <fullName evidence="1">Glycylpeptide N-tetradecanoyltransferase</fullName>
        <ecNumber evidence="1">2.3.1.97</ecNumber>
    </recommendedName>
</protein>
<dbReference type="InterPro" id="IPR016181">
    <property type="entry name" value="Acyl_CoA_acyltransferase"/>
</dbReference>
<accession>A0A819X9R0</accession>
<dbReference type="PANTHER" id="PTHR11377">
    <property type="entry name" value="N-MYRISTOYL TRANSFERASE"/>
    <property type="match status" value="1"/>
</dbReference>
<dbReference type="GO" id="GO:0005737">
    <property type="term" value="C:cytoplasm"/>
    <property type="evidence" value="ECO:0007669"/>
    <property type="project" value="TreeGrafter"/>
</dbReference>
<dbReference type="PROSITE" id="PS00976">
    <property type="entry name" value="NMT_2"/>
    <property type="match status" value="1"/>
</dbReference>
<comment type="function">
    <text evidence="1">Adds a myristoyl group to the N-terminal glycine residue of certain cellular proteins.</text>
</comment>
<dbReference type="EC" id="2.3.1.97" evidence="1"/>
<evidence type="ECO:0000256" key="2">
    <source>
        <dbReference type="RuleBase" id="RU004178"/>
    </source>
</evidence>
<evidence type="ECO:0000313" key="4">
    <source>
        <dbReference type="EMBL" id="CAF4136003.1"/>
    </source>
</evidence>
<dbReference type="InterPro" id="IPR000903">
    <property type="entry name" value="NMT"/>
</dbReference>
<dbReference type="Gene3D" id="3.40.630.170">
    <property type="match status" value="1"/>
</dbReference>
<dbReference type="SUPFAM" id="SSF55729">
    <property type="entry name" value="Acyl-CoA N-acyltransferases (Nat)"/>
    <property type="match status" value="1"/>
</dbReference>
<keyword evidence="1" id="KW-0012">Acyltransferase</keyword>
<dbReference type="Proteomes" id="UP000663881">
    <property type="component" value="Unassembled WGS sequence"/>
</dbReference>
<dbReference type="InterPro" id="IPR022678">
    <property type="entry name" value="NMT_CS"/>
</dbReference>
<evidence type="ECO:0000313" key="5">
    <source>
        <dbReference type="Proteomes" id="UP000663881"/>
    </source>
</evidence>
<evidence type="ECO:0000256" key="1">
    <source>
        <dbReference type="RuleBase" id="RU000586"/>
    </source>
</evidence>
<dbReference type="AlphaFoldDB" id="A0A819X9R0"/>
<gene>
    <name evidence="4" type="ORF">OKA104_LOCUS37497</name>
</gene>
<comment type="similarity">
    <text evidence="2">Belongs to the NMT family.</text>
</comment>
<evidence type="ECO:0000259" key="3">
    <source>
        <dbReference type="Pfam" id="PF02799"/>
    </source>
</evidence>
<name>A0A819X9R0_9BILA</name>
<dbReference type="PANTHER" id="PTHR11377:SF5">
    <property type="entry name" value="GLYCYLPEPTIDE N-TETRADECANOYLTRANSFERASE"/>
    <property type="match status" value="1"/>
</dbReference>
<comment type="caution">
    <text evidence="4">The sequence shown here is derived from an EMBL/GenBank/DDBJ whole genome shotgun (WGS) entry which is preliminary data.</text>
</comment>
<dbReference type="GO" id="GO:0004379">
    <property type="term" value="F:glycylpeptide N-tetradecanoyltransferase activity"/>
    <property type="evidence" value="ECO:0007669"/>
    <property type="project" value="UniProtKB-EC"/>
</dbReference>
<dbReference type="InterPro" id="IPR022677">
    <property type="entry name" value="NMT_C"/>
</dbReference>
<comment type="catalytic activity">
    <reaction evidence="1">
        <text>N-terminal glycyl-[protein] + tetradecanoyl-CoA = N-tetradecanoylglycyl-[protein] + CoA + H(+)</text>
        <dbReference type="Rhea" id="RHEA:15521"/>
        <dbReference type="Rhea" id="RHEA-COMP:12666"/>
        <dbReference type="Rhea" id="RHEA-COMP:12667"/>
        <dbReference type="ChEBI" id="CHEBI:15378"/>
        <dbReference type="ChEBI" id="CHEBI:57287"/>
        <dbReference type="ChEBI" id="CHEBI:57385"/>
        <dbReference type="ChEBI" id="CHEBI:64723"/>
        <dbReference type="ChEBI" id="CHEBI:133050"/>
        <dbReference type="EC" id="2.3.1.97"/>
    </reaction>
</comment>
<dbReference type="EMBL" id="CAJOAY010006291">
    <property type="protein sequence ID" value="CAF4136003.1"/>
    <property type="molecule type" value="Genomic_DNA"/>
</dbReference>
<dbReference type="Pfam" id="PF02799">
    <property type="entry name" value="NMT_C"/>
    <property type="match status" value="1"/>
</dbReference>